<evidence type="ECO:0000313" key="1">
    <source>
        <dbReference type="EMBL" id="MBX43643.1"/>
    </source>
</evidence>
<proteinExistence type="predicted"/>
<accession>A0A2P2NMF0</accession>
<dbReference type="EMBL" id="GGEC01063159">
    <property type="protein sequence ID" value="MBX43643.1"/>
    <property type="molecule type" value="Transcribed_RNA"/>
</dbReference>
<sequence length="49" mass="5387">MGHPPYQKSWLRKAVALRHEDPPLAAALASLVSHHRTALSLIPPVLPSR</sequence>
<name>A0A2P2NMF0_RHIMU</name>
<reference evidence="1" key="1">
    <citation type="submission" date="2018-02" db="EMBL/GenBank/DDBJ databases">
        <title>Rhizophora mucronata_Transcriptome.</title>
        <authorList>
            <person name="Meera S.P."/>
            <person name="Sreeshan A."/>
            <person name="Augustine A."/>
        </authorList>
    </citation>
    <scope>NUCLEOTIDE SEQUENCE</scope>
    <source>
        <tissue evidence="1">Leaf</tissue>
    </source>
</reference>
<organism evidence="1">
    <name type="scientific">Rhizophora mucronata</name>
    <name type="common">Asiatic mangrove</name>
    <dbReference type="NCBI Taxonomy" id="61149"/>
    <lineage>
        <taxon>Eukaryota</taxon>
        <taxon>Viridiplantae</taxon>
        <taxon>Streptophyta</taxon>
        <taxon>Embryophyta</taxon>
        <taxon>Tracheophyta</taxon>
        <taxon>Spermatophyta</taxon>
        <taxon>Magnoliopsida</taxon>
        <taxon>eudicotyledons</taxon>
        <taxon>Gunneridae</taxon>
        <taxon>Pentapetalae</taxon>
        <taxon>rosids</taxon>
        <taxon>fabids</taxon>
        <taxon>Malpighiales</taxon>
        <taxon>Rhizophoraceae</taxon>
        <taxon>Rhizophora</taxon>
    </lineage>
</organism>
<dbReference type="AlphaFoldDB" id="A0A2P2NMF0"/>
<protein>
    <submittedName>
        <fullName evidence="1">Uncharacterized protein</fullName>
    </submittedName>
</protein>